<proteinExistence type="predicted"/>
<organism evidence="1 2">
    <name type="scientific">Meloidogyne enterolobii</name>
    <name type="common">Root-knot nematode worm</name>
    <name type="synonym">Meloidogyne mayaguensis</name>
    <dbReference type="NCBI Taxonomy" id="390850"/>
    <lineage>
        <taxon>Eukaryota</taxon>
        <taxon>Metazoa</taxon>
        <taxon>Ecdysozoa</taxon>
        <taxon>Nematoda</taxon>
        <taxon>Chromadorea</taxon>
        <taxon>Rhabditida</taxon>
        <taxon>Tylenchina</taxon>
        <taxon>Tylenchomorpha</taxon>
        <taxon>Tylenchoidea</taxon>
        <taxon>Meloidogynidae</taxon>
        <taxon>Meloidogyninae</taxon>
        <taxon>Meloidogyne</taxon>
    </lineage>
</organism>
<evidence type="ECO:0000313" key="2">
    <source>
        <dbReference type="Proteomes" id="UP001497535"/>
    </source>
</evidence>
<reference evidence="1" key="1">
    <citation type="submission" date="2023-11" db="EMBL/GenBank/DDBJ databases">
        <authorList>
            <person name="Poullet M."/>
        </authorList>
    </citation>
    <scope>NUCLEOTIDE SEQUENCE</scope>
    <source>
        <strain evidence="1">E1834</strain>
    </source>
</reference>
<protein>
    <submittedName>
        <fullName evidence="1">Uncharacterized protein</fullName>
    </submittedName>
</protein>
<name>A0ACB1B0L4_MELEN</name>
<comment type="caution">
    <text evidence="1">The sequence shown here is derived from an EMBL/GenBank/DDBJ whole genome shotgun (WGS) entry which is preliminary data.</text>
</comment>
<dbReference type="Proteomes" id="UP001497535">
    <property type="component" value="Unassembled WGS sequence"/>
</dbReference>
<keyword evidence="2" id="KW-1185">Reference proteome</keyword>
<dbReference type="EMBL" id="CAVMJV010000158">
    <property type="protein sequence ID" value="CAK5116605.1"/>
    <property type="molecule type" value="Genomic_DNA"/>
</dbReference>
<accession>A0ACB1B0L4</accession>
<sequence length="61" mass="7691">MLRITNFLHYYFLEYFLKRQENIFYFLTFLSIFVFFFISISFRCFSKNSSSRPRSYKDIKE</sequence>
<evidence type="ECO:0000313" key="1">
    <source>
        <dbReference type="EMBL" id="CAK5116605.1"/>
    </source>
</evidence>
<gene>
    <name evidence="1" type="ORF">MENTE1834_LOCUS45849</name>
</gene>